<evidence type="ECO:0000256" key="1">
    <source>
        <dbReference type="ARBA" id="ARBA00009437"/>
    </source>
</evidence>
<evidence type="ECO:0000313" key="6">
    <source>
        <dbReference type="EMBL" id="GCD33872.1"/>
    </source>
</evidence>
<keyword evidence="4" id="KW-0804">Transcription</keyword>
<dbReference type="Gene3D" id="1.10.10.10">
    <property type="entry name" value="Winged helix-like DNA-binding domain superfamily/Winged helix DNA-binding domain"/>
    <property type="match status" value="1"/>
</dbReference>
<dbReference type="Pfam" id="PF00126">
    <property type="entry name" value="HTH_1"/>
    <property type="match status" value="1"/>
</dbReference>
<name>A0A7U9KS95_9ACTN</name>
<dbReference type="InterPro" id="IPR036390">
    <property type="entry name" value="WH_DNA-bd_sf"/>
</dbReference>
<dbReference type="InterPro" id="IPR005119">
    <property type="entry name" value="LysR_subst-bd"/>
</dbReference>
<sequence>MEVELRHLRAFVTVAERRTFTAASHELLITQPALSRTVQQLEETVGTRLLDRTPHGVELTETGSELYGRLRGVLRDLDAALAAAGGHAGLRIGFQWALPDPWTSDLLAEFESATGARATLLRRDDIVAALHSGDVDAALVRGDVRASGVTGTPLFKEDRLAAVTAGSPLAAADELDWPELSAHPLVVNTVSGATSPDDWPPESRPARVVACGSYDEWLALIAAGRGIGSTTTSAARTHTHARVTYLPLRNAPQVALHLLWPTRRTGDPLLRRFRELARSLA</sequence>
<dbReference type="GO" id="GO:0003677">
    <property type="term" value="F:DNA binding"/>
    <property type="evidence" value="ECO:0007669"/>
    <property type="project" value="UniProtKB-KW"/>
</dbReference>
<evidence type="ECO:0000256" key="3">
    <source>
        <dbReference type="ARBA" id="ARBA00023125"/>
    </source>
</evidence>
<dbReference type="AlphaFoldDB" id="A0A7U9KS95"/>
<keyword evidence="2" id="KW-0805">Transcription regulation</keyword>
<proteinExistence type="inferred from homology"/>
<feature type="domain" description="HTH lysR-type" evidence="5">
    <location>
        <begin position="3"/>
        <end position="60"/>
    </location>
</feature>
<reference evidence="6 7" key="1">
    <citation type="submission" date="2018-11" db="EMBL/GenBank/DDBJ databases">
        <title>Whole genome sequence of Streptomyces chrestomyceticus NBRC 13444(T).</title>
        <authorList>
            <person name="Komaki H."/>
            <person name="Tamura T."/>
        </authorList>
    </citation>
    <scope>NUCLEOTIDE SEQUENCE [LARGE SCALE GENOMIC DNA]</scope>
    <source>
        <strain evidence="6 7">NBRC 13444</strain>
    </source>
</reference>
<dbReference type="OrthoDB" id="3636008at2"/>
<evidence type="ECO:0000256" key="2">
    <source>
        <dbReference type="ARBA" id="ARBA00023015"/>
    </source>
</evidence>
<evidence type="ECO:0000256" key="4">
    <source>
        <dbReference type="ARBA" id="ARBA00023163"/>
    </source>
</evidence>
<dbReference type="FunFam" id="1.10.10.10:FF:000001">
    <property type="entry name" value="LysR family transcriptional regulator"/>
    <property type="match status" value="1"/>
</dbReference>
<accession>A0A7U9KS95</accession>
<keyword evidence="3" id="KW-0238">DNA-binding</keyword>
<dbReference type="Gene3D" id="3.40.190.10">
    <property type="entry name" value="Periplasmic binding protein-like II"/>
    <property type="match status" value="2"/>
</dbReference>
<comment type="caution">
    <text evidence="6">The sequence shown here is derived from an EMBL/GenBank/DDBJ whole genome shotgun (WGS) entry which is preliminary data.</text>
</comment>
<dbReference type="PANTHER" id="PTHR30346:SF17">
    <property type="entry name" value="LYSR FAMILY TRANSCRIPTIONAL REGULATOR"/>
    <property type="match status" value="1"/>
</dbReference>
<dbReference type="SUPFAM" id="SSF46785">
    <property type="entry name" value="Winged helix' DNA-binding domain"/>
    <property type="match status" value="1"/>
</dbReference>
<dbReference type="PANTHER" id="PTHR30346">
    <property type="entry name" value="TRANSCRIPTIONAL DUAL REGULATOR HCAR-RELATED"/>
    <property type="match status" value="1"/>
</dbReference>
<organism evidence="6 7">
    <name type="scientific">Streptomyces chrestomyceticus JCM 4735</name>
    <dbReference type="NCBI Taxonomy" id="1306181"/>
    <lineage>
        <taxon>Bacteria</taxon>
        <taxon>Bacillati</taxon>
        <taxon>Actinomycetota</taxon>
        <taxon>Actinomycetes</taxon>
        <taxon>Kitasatosporales</taxon>
        <taxon>Streptomycetaceae</taxon>
        <taxon>Streptomyces</taxon>
    </lineage>
</organism>
<dbReference type="GO" id="GO:0032993">
    <property type="term" value="C:protein-DNA complex"/>
    <property type="evidence" value="ECO:0007669"/>
    <property type="project" value="TreeGrafter"/>
</dbReference>
<dbReference type="InterPro" id="IPR036388">
    <property type="entry name" value="WH-like_DNA-bd_sf"/>
</dbReference>
<evidence type="ECO:0000313" key="7">
    <source>
        <dbReference type="Proteomes" id="UP000287830"/>
    </source>
</evidence>
<dbReference type="GO" id="GO:0003700">
    <property type="term" value="F:DNA-binding transcription factor activity"/>
    <property type="evidence" value="ECO:0007669"/>
    <property type="project" value="InterPro"/>
</dbReference>
<evidence type="ECO:0000259" key="5">
    <source>
        <dbReference type="PROSITE" id="PS50931"/>
    </source>
</evidence>
<dbReference type="SUPFAM" id="SSF53850">
    <property type="entry name" value="Periplasmic binding protein-like II"/>
    <property type="match status" value="1"/>
</dbReference>
<comment type="similarity">
    <text evidence="1">Belongs to the LysR transcriptional regulatory family.</text>
</comment>
<protein>
    <submittedName>
        <fullName evidence="6">LysR family transcriptional regulator</fullName>
    </submittedName>
</protein>
<gene>
    <name evidence="6" type="ORF">OEIGOIKO_01596</name>
</gene>
<dbReference type="PROSITE" id="PS50931">
    <property type="entry name" value="HTH_LYSR"/>
    <property type="match status" value="1"/>
</dbReference>
<dbReference type="PRINTS" id="PR00039">
    <property type="entry name" value="HTHLYSR"/>
</dbReference>
<dbReference type="RefSeq" id="WP_125044257.1">
    <property type="nucleotide sequence ID" value="NZ_BHZC01000001.1"/>
</dbReference>
<dbReference type="Pfam" id="PF03466">
    <property type="entry name" value="LysR_substrate"/>
    <property type="match status" value="1"/>
</dbReference>
<dbReference type="InterPro" id="IPR000847">
    <property type="entry name" value="LysR_HTH_N"/>
</dbReference>
<dbReference type="GeneID" id="95620607"/>
<dbReference type="EMBL" id="BHZC01000001">
    <property type="protein sequence ID" value="GCD33872.1"/>
    <property type="molecule type" value="Genomic_DNA"/>
</dbReference>
<dbReference type="Proteomes" id="UP000287830">
    <property type="component" value="Unassembled WGS sequence"/>
</dbReference>